<gene>
    <name evidence="1" type="ORF">ECRASSUSDP1_LOCUS4894</name>
</gene>
<sequence length="407" mass="48263">MNNIEFEEFMKDRISLQQTESPPRLAPRKIIKKSLKKYTRASKGNKKNSKLKFKLVKENAKLLKRLQNQKSHYEDTTLPNVKHKKILKNISKFPTPQKSTQKLTSDYNDNTKLSELDSRDNSVNNFYNKSFNKFNSYKLLESDAYKRQRFHFMDDEDKKQEKQLKLNQCIHEYFLNNTFRSRKSSRKYQTTLSKGMYELKPERIVVYKKGKVLGVGKNTGYYLVEFSYDQNKFIIHLSDIETSDEYVKELTLQRAEDLLKVYENDYDTFAETLLIRGNQVVLGNKLIKKIESNDKMFARNIHDWKKNSFQIDSQKNRTKSILNNTFRKRIKSKAYNTIHKVILAQSQISAIHQRSKSVNKAIKWFKESKKFQQVPIKQENTPFTRSTVNLEKLVQKNMIFSDIMQHA</sequence>
<dbReference type="EMBL" id="CAMPGE010004712">
    <property type="protein sequence ID" value="CAI2363558.1"/>
    <property type="molecule type" value="Genomic_DNA"/>
</dbReference>
<proteinExistence type="predicted"/>
<name>A0AAD1U7U7_EUPCR</name>
<evidence type="ECO:0000313" key="1">
    <source>
        <dbReference type="EMBL" id="CAI2363558.1"/>
    </source>
</evidence>
<accession>A0AAD1U7U7</accession>
<dbReference type="Proteomes" id="UP001295684">
    <property type="component" value="Unassembled WGS sequence"/>
</dbReference>
<keyword evidence="2" id="KW-1185">Reference proteome</keyword>
<evidence type="ECO:0000313" key="2">
    <source>
        <dbReference type="Proteomes" id="UP001295684"/>
    </source>
</evidence>
<dbReference type="AlphaFoldDB" id="A0AAD1U7U7"/>
<protein>
    <submittedName>
        <fullName evidence="1">Uncharacterized protein</fullName>
    </submittedName>
</protein>
<comment type="caution">
    <text evidence="1">The sequence shown here is derived from an EMBL/GenBank/DDBJ whole genome shotgun (WGS) entry which is preliminary data.</text>
</comment>
<organism evidence="1 2">
    <name type="scientific">Euplotes crassus</name>
    <dbReference type="NCBI Taxonomy" id="5936"/>
    <lineage>
        <taxon>Eukaryota</taxon>
        <taxon>Sar</taxon>
        <taxon>Alveolata</taxon>
        <taxon>Ciliophora</taxon>
        <taxon>Intramacronucleata</taxon>
        <taxon>Spirotrichea</taxon>
        <taxon>Hypotrichia</taxon>
        <taxon>Euplotida</taxon>
        <taxon>Euplotidae</taxon>
        <taxon>Moneuplotes</taxon>
    </lineage>
</organism>
<reference evidence="1" key="1">
    <citation type="submission" date="2023-07" db="EMBL/GenBank/DDBJ databases">
        <authorList>
            <consortium name="AG Swart"/>
            <person name="Singh M."/>
            <person name="Singh A."/>
            <person name="Seah K."/>
            <person name="Emmerich C."/>
        </authorList>
    </citation>
    <scope>NUCLEOTIDE SEQUENCE</scope>
    <source>
        <strain evidence="1">DP1</strain>
    </source>
</reference>